<proteinExistence type="predicted"/>
<dbReference type="PANTHER" id="PTHR33735:SF28">
    <property type="entry name" value="PLASTID LIPID-ASSOCIATED PROTEIN_FIBRILLIN CONSERVED DOMAIN-CONTAINING PROTEIN"/>
    <property type="match status" value="1"/>
</dbReference>
<evidence type="ECO:0000256" key="1">
    <source>
        <dbReference type="SAM" id="Coils"/>
    </source>
</evidence>
<sequence>MRARSKNFVVHNNITPGEPPLPSGSPSGSLRNWVLGLALTFILPFITHKVEHAMEAIEVVAKGADEILDEITEDLPENSKLRKTMEAMDEMVEGVAQTTHIANDIIDKVEELEEKLEKLNLEKEEAAATKSVIQAEEEKAQSDVGTRIIVAWDCSAVDLMVLESHAQFMHCEALWSGLRKFKVLLGNKPWIVAGDFNCLLFPHDALGGQSRRNDDMMDFAACLEDVDLFDVRYVGIHHTWMLRLDFCLVGCSDHSLGLLSFKGDFHKRNFGFKFDNFLFLALKHELDTVQLAMDLDPYNDALREDLEHYRLAYQQACWNNMSAARQRAKVKWLADGDANTKYFHQVVREKRHSHHIHSVSNSDGIFVYGKDVAIAFIDHFKQIIGTRDDSLDPNMPADLFVSKVSFVDAIHMIRPIVDSEIKDAMFQIGNDKAPGSDGFTSNFFKATWEITDPDVLLAIHNFFFLKCSNLLKYKVLKFLLI</sequence>
<gene>
    <name evidence="3" type="ORF">OSB04_025402</name>
</gene>
<feature type="region of interest" description="Disordered" evidence="2">
    <location>
        <begin position="1"/>
        <end position="27"/>
    </location>
</feature>
<dbReference type="InterPro" id="IPR036691">
    <property type="entry name" value="Endo/exonu/phosph_ase_sf"/>
</dbReference>
<reference evidence="3" key="1">
    <citation type="submission" date="2023-03" db="EMBL/GenBank/DDBJ databases">
        <title>Chromosome-scale reference genome and RAD-based genetic map of yellow starthistle (Centaurea solstitialis) reveal putative structural variation and QTLs associated with invader traits.</title>
        <authorList>
            <person name="Reatini B."/>
            <person name="Cang F.A."/>
            <person name="Jiang Q."/>
            <person name="Mckibben M.T.W."/>
            <person name="Barker M.S."/>
            <person name="Rieseberg L.H."/>
            <person name="Dlugosch K.M."/>
        </authorList>
    </citation>
    <scope>NUCLEOTIDE SEQUENCE</scope>
    <source>
        <strain evidence="3">CAN-66</strain>
        <tissue evidence="3">Leaf</tissue>
    </source>
</reference>
<evidence type="ECO:0000313" key="3">
    <source>
        <dbReference type="EMBL" id="KAJ9545695.1"/>
    </source>
</evidence>
<name>A0AA38T0B3_9ASTR</name>
<dbReference type="Proteomes" id="UP001172457">
    <property type="component" value="Chromosome 6"/>
</dbReference>
<accession>A0AA38T0B3</accession>
<dbReference type="Gene3D" id="3.60.10.10">
    <property type="entry name" value="Endonuclease/exonuclease/phosphatase"/>
    <property type="match status" value="1"/>
</dbReference>
<keyword evidence="1" id="KW-0175">Coiled coil</keyword>
<keyword evidence="4" id="KW-1185">Reference proteome</keyword>
<organism evidence="3 4">
    <name type="scientific">Centaurea solstitialis</name>
    <name type="common">yellow star-thistle</name>
    <dbReference type="NCBI Taxonomy" id="347529"/>
    <lineage>
        <taxon>Eukaryota</taxon>
        <taxon>Viridiplantae</taxon>
        <taxon>Streptophyta</taxon>
        <taxon>Embryophyta</taxon>
        <taxon>Tracheophyta</taxon>
        <taxon>Spermatophyta</taxon>
        <taxon>Magnoliopsida</taxon>
        <taxon>eudicotyledons</taxon>
        <taxon>Gunneridae</taxon>
        <taxon>Pentapetalae</taxon>
        <taxon>asterids</taxon>
        <taxon>campanulids</taxon>
        <taxon>Asterales</taxon>
        <taxon>Asteraceae</taxon>
        <taxon>Carduoideae</taxon>
        <taxon>Cardueae</taxon>
        <taxon>Centaureinae</taxon>
        <taxon>Centaurea</taxon>
    </lineage>
</organism>
<dbReference type="PANTHER" id="PTHR33735">
    <property type="entry name" value="EXPRESSED PROTEIN"/>
    <property type="match status" value="1"/>
</dbReference>
<dbReference type="AlphaFoldDB" id="A0AA38T0B3"/>
<dbReference type="SUPFAM" id="SSF56219">
    <property type="entry name" value="DNase I-like"/>
    <property type="match status" value="1"/>
</dbReference>
<dbReference type="EMBL" id="JARYMX010000006">
    <property type="protein sequence ID" value="KAJ9545695.1"/>
    <property type="molecule type" value="Genomic_DNA"/>
</dbReference>
<feature type="coiled-coil region" evidence="1">
    <location>
        <begin position="95"/>
        <end position="139"/>
    </location>
</feature>
<comment type="caution">
    <text evidence="3">The sequence shown here is derived from an EMBL/GenBank/DDBJ whole genome shotgun (WGS) entry which is preliminary data.</text>
</comment>
<protein>
    <submittedName>
        <fullName evidence="3">Uncharacterized protein</fullName>
    </submittedName>
</protein>
<evidence type="ECO:0000256" key="2">
    <source>
        <dbReference type="SAM" id="MobiDB-lite"/>
    </source>
</evidence>
<evidence type="ECO:0000313" key="4">
    <source>
        <dbReference type="Proteomes" id="UP001172457"/>
    </source>
</evidence>